<dbReference type="AlphaFoldDB" id="A0A0L0HEM1"/>
<dbReference type="InterPro" id="IPR018786">
    <property type="entry name" value="Mit_KHE1"/>
</dbReference>
<dbReference type="Pfam" id="PF10173">
    <property type="entry name" value="Mit_KHE1"/>
    <property type="match status" value="1"/>
</dbReference>
<dbReference type="GO" id="GO:0005743">
    <property type="term" value="C:mitochondrial inner membrane"/>
    <property type="evidence" value="ECO:0007669"/>
    <property type="project" value="TreeGrafter"/>
</dbReference>
<dbReference type="VEuPathDB" id="FungiDB:SPPG_05454"/>
<dbReference type="PANTHER" id="PTHR28062">
    <property type="entry name" value="K+-H+ EXCHANGE-LIKE PROTEIN"/>
    <property type="match status" value="1"/>
</dbReference>
<evidence type="ECO:0000313" key="1">
    <source>
        <dbReference type="EMBL" id="KNC99198.1"/>
    </source>
</evidence>
<dbReference type="InParanoid" id="A0A0L0HEM1"/>
<dbReference type="EMBL" id="KQ257458">
    <property type="protein sequence ID" value="KNC99198.1"/>
    <property type="molecule type" value="Genomic_DNA"/>
</dbReference>
<dbReference type="GO" id="GO:1902600">
    <property type="term" value="P:proton transmembrane transport"/>
    <property type="evidence" value="ECO:0007669"/>
    <property type="project" value="TreeGrafter"/>
</dbReference>
<dbReference type="OrthoDB" id="5562676at2759"/>
<name>A0A0L0HEM1_SPIPD</name>
<proteinExistence type="predicted"/>
<dbReference type="Proteomes" id="UP000053201">
    <property type="component" value="Unassembled WGS sequence"/>
</dbReference>
<dbReference type="PANTHER" id="PTHR28062:SF1">
    <property type="entry name" value="TRANSMEMBRANE PROTEIN"/>
    <property type="match status" value="1"/>
</dbReference>
<dbReference type="GO" id="GO:0006813">
    <property type="term" value="P:potassium ion transport"/>
    <property type="evidence" value="ECO:0007669"/>
    <property type="project" value="TreeGrafter"/>
</dbReference>
<gene>
    <name evidence="1" type="ORF">SPPG_05454</name>
</gene>
<organism evidence="1 2">
    <name type="scientific">Spizellomyces punctatus (strain DAOM BR117)</name>
    <dbReference type="NCBI Taxonomy" id="645134"/>
    <lineage>
        <taxon>Eukaryota</taxon>
        <taxon>Fungi</taxon>
        <taxon>Fungi incertae sedis</taxon>
        <taxon>Chytridiomycota</taxon>
        <taxon>Chytridiomycota incertae sedis</taxon>
        <taxon>Chytridiomycetes</taxon>
        <taxon>Spizellomycetales</taxon>
        <taxon>Spizellomycetaceae</taxon>
        <taxon>Spizellomyces</taxon>
    </lineage>
</organism>
<sequence>MRISVLPIVKSHPQPLLKHISIPATSAFHPSVTQPNLDGKERKLLPRLSERWTSWASKKWDNMSRKPAESVSKRVWIWGEKVKDFIDADEWFLKGVPGVDEIDWDQLQGVTVPVHYPKSLLQPQVVGNFNDLINRRTPLHHRGLTLSIVCLPFSMMFVVFPGPNVPLAWNLFRLYSNWRALQGIRTLKRLQTEDRIVYVQDSALDKCLETWGDKEIMPREVVEMIVERQAADDSLIREWERAVKQVTRRMEKAERIEKES</sequence>
<evidence type="ECO:0000313" key="2">
    <source>
        <dbReference type="Proteomes" id="UP000053201"/>
    </source>
</evidence>
<dbReference type="eggNOG" id="KOG4539">
    <property type="taxonomic scope" value="Eukaryota"/>
</dbReference>
<dbReference type="RefSeq" id="XP_016607238.1">
    <property type="nucleotide sequence ID" value="XM_016753667.1"/>
</dbReference>
<accession>A0A0L0HEM1</accession>
<dbReference type="GeneID" id="27688826"/>
<protein>
    <submittedName>
        <fullName evidence="1">Uncharacterized protein</fullName>
    </submittedName>
</protein>
<dbReference type="OMA" id="PFFYLAY"/>
<reference evidence="1 2" key="1">
    <citation type="submission" date="2009-08" db="EMBL/GenBank/DDBJ databases">
        <title>The Genome Sequence of Spizellomyces punctatus strain DAOM BR117.</title>
        <authorList>
            <consortium name="The Broad Institute Genome Sequencing Platform"/>
            <person name="Russ C."/>
            <person name="Cuomo C."/>
            <person name="Shea T."/>
            <person name="Young S.K."/>
            <person name="Zeng Q."/>
            <person name="Koehrsen M."/>
            <person name="Haas B."/>
            <person name="Borodovsky M."/>
            <person name="Guigo R."/>
            <person name="Alvarado L."/>
            <person name="Berlin A."/>
            <person name="Bochicchio J."/>
            <person name="Borenstein D."/>
            <person name="Chapman S."/>
            <person name="Chen Z."/>
            <person name="Engels R."/>
            <person name="Freedman E."/>
            <person name="Gellesch M."/>
            <person name="Goldberg J."/>
            <person name="Griggs A."/>
            <person name="Gujja S."/>
            <person name="Heiman D."/>
            <person name="Hepburn T."/>
            <person name="Howarth C."/>
            <person name="Jen D."/>
            <person name="Larson L."/>
            <person name="Lewis B."/>
            <person name="Mehta T."/>
            <person name="Park D."/>
            <person name="Pearson M."/>
            <person name="Roberts A."/>
            <person name="Saif S."/>
            <person name="Shenoy N."/>
            <person name="Sisk P."/>
            <person name="Stolte C."/>
            <person name="Sykes S."/>
            <person name="Thomson T."/>
            <person name="Walk T."/>
            <person name="White J."/>
            <person name="Yandava C."/>
            <person name="Burger G."/>
            <person name="Gray M.W."/>
            <person name="Holland P.W.H."/>
            <person name="King N."/>
            <person name="Lang F.B.F."/>
            <person name="Roger A.J."/>
            <person name="Ruiz-Trillo I."/>
            <person name="Lander E."/>
            <person name="Nusbaum C."/>
        </authorList>
    </citation>
    <scope>NUCLEOTIDE SEQUENCE [LARGE SCALE GENOMIC DNA]</scope>
    <source>
        <strain evidence="1 2">DAOM BR117</strain>
    </source>
</reference>
<keyword evidence="2" id="KW-1185">Reference proteome</keyword>
<dbReference type="FunCoup" id="A0A0L0HEM1">
    <property type="interactions" value="12"/>
</dbReference>